<dbReference type="AlphaFoldDB" id="A0A949JHK6"/>
<accession>A0A949JHK6</accession>
<evidence type="ECO:0000313" key="2">
    <source>
        <dbReference type="Proteomes" id="UP000694501"/>
    </source>
</evidence>
<name>A0A949JHK6_9ACTN</name>
<protein>
    <submittedName>
        <fullName evidence="1">Uncharacterized protein</fullName>
    </submittedName>
</protein>
<reference evidence="1" key="1">
    <citation type="submission" date="2021-06" db="EMBL/GenBank/DDBJ databases">
        <title>Sequencing of actinobacteria type strains.</title>
        <authorList>
            <person name="Nguyen G.-S."/>
            <person name="Wentzel A."/>
        </authorList>
    </citation>
    <scope>NUCLEOTIDE SEQUENCE</scope>
    <source>
        <strain evidence="1">P38-E01</strain>
    </source>
</reference>
<proteinExistence type="predicted"/>
<dbReference type="EMBL" id="JAELVF020000001">
    <property type="protein sequence ID" value="MBU7596409.1"/>
    <property type="molecule type" value="Genomic_DNA"/>
</dbReference>
<evidence type="ECO:0000313" key="1">
    <source>
        <dbReference type="EMBL" id="MBU7596409.1"/>
    </source>
</evidence>
<dbReference type="RefSeq" id="WP_211040146.1">
    <property type="nucleotide sequence ID" value="NZ_JAELVF020000001.1"/>
</dbReference>
<comment type="caution">
    <text evidence="1">The sequence shown here is derived from an EMBL/GenBank/DDBJ whole genome shotgun (WGS) entry which is preliminary data.</text>
</comment>
<organism evidence="1 2">
    <name type="scientific">Streptomyces tardus</name>
    <dbReference type="NCBI Taxonomy" id="2780544"/>
    <lineage>
        <taxon>Bacteria</taxon>
        <taxon>Bacillati</taxon>
        <taxon>Actinomycetota</taxon>
        <taxon>Actinomycetes</taxon>
        <taxon>Kitasatosporales</taxon>
        <taxon>Streptomycetaceae</taxon>
        <taxon>Streptomyces</taxon>
    </lineage>
</organism>
<gene>
    <name evidence="1" type="ORF">JGS22_001820</name>
</gene>
<sequence>MKSYRTKDGHTVSFGSRVWAINGQGPFTLVKPTSAPPGWVCMVSNDGADQRLCAPGDVGIYYNRDRQVEV</sequence>
<keyword evidence="2" id="KW-1185">Reference proteome</keyword>
<dbReference type="Proteomes" id="UP000694501">
    <property type="component" value="Unassembled WGS sequence"/>
</dbReference>